<feature type="active site" description="Charge relay system" evidence="6">
    <location>
        <position position="272"/>
    </location>
</feature>
<feature type="domain" description="LD-carboxypeptidase N-terminal" evidence="7">
    <location>
        <begin position="13"/>
        <end position="130"/>
    </location>
</feature>
<dbReference type="InterPro" id="IPR029062">
    <property type="entry name" value="Class_I_gatase-like"/>
</dbReference>
<dbReference type="InterPro" id="IPR040921">
    <property type="entry name" value="Peptidase_S66C"/>
</dbReference>
<accession>A0A6L5GDH9</accession>
<evidence type="ECO:0000256" key="4">
    <source>
        <dbReference type="ARBA" id="ARBA00022801"/>
    </source>
</evidence>
<evidence type="ECO:0000256" key="2">
    <source>
        <dbReference type="ARBA" id="ARBA00022645"/>
    </source>
</evidence>
<dbReference type="CDD" id="cd07025">
    <property type="entry name" value="Peptidase_S66"/>
    <property type="match status" value="1"/>
</dbReference>
<evidence type="ECO:0000256" key="1">
    <source>
        <dbReference type="ARBA" id="ARBA00010233"/>
    </source>
</evidence>
<dbReference type="Pfam" id="PF17676">
    <property type="entry name" value="Peptidase_S66C"/>
    <property type="match status" value="1"/>
</dbReference>
<gene>
    <name evidence="9" type="ORF">GFD30_18880</name>
</gene>
<organism evidence="9 10">
    <name type="scientific">Glycomyces albidus</name>
    <dbReference type="NCBI Taxonomy" id="2656774"/>
    <lineage>
        <taxon>Bacteria</taxon>
        <taxon>Bacillati</taxon>
        <taxon>Actinomycetota</taxon>
        <taxon>Actinomycetes</taxon>
        <taxon>Glycomycetales</taxon>
        <taxon>Glycomycetaceae</taxon>
        <taxon>Glycomyces</taxon>
    </lineage>
</organism>
<keyword evidence="4" id="KW-0378">Hydrolase</keyword>
<protein>
    <submittedName>
        <fullName evidence="9">LD-carboxypeptidase</fullName>
    </submittedName>
</protein>
<dbReference type="PIRSF" id="PIRSF028757">
    <property type="entry name" value="LD-carboxypeptidase"/>
    <property type="match status" value="1"/>
</dbReference>
<dbReference type="InterPro" id="IPR027461">
    <property type="entry name" value="Carboxypeptidase_A_C_sf"/>
</dbReference>
<dbReference type="InterPro" id="IPR027478">
    <property type="entry name" value="LdcA_N"/>
</dbReference>
<keyword evidence="5" id="KW-0720">Serine protease</keyword>
<dbReference type="SUPFAM" id="SSF52317">
    <property type="entry name" value="Class I glutamine amidotransferase-like"/>
    <property type="match status" value="1"/>
</dbReference>
<evidence type="ECO:0000313" key="10">
    <source>
        <dbReference type="Proteomes" id="UP000477750"/>
    </source>
</evidence>
<evidence type="ECO:0000259" key="8">
    <source>
        <dbReference type="Pfam" id="PF17676"/>
    </source>
</evidence>
<dbReference type="GO" id="GO:0006508">
    <property type="term" value="P:proteolysis"/>
    <property type="evidence" value="ECO:0007669"/>
    <property type="project" value="UniProtKB-KW"/>
</dbReference>
<keyword evidence="2 9" id="KW-0121">Carboxypeptidase</keyword>
<dbReference type="AlphaFoldDB" id="A0A6L5GDH9"/>
<feature type="domain" description="LD-carboxypeptidase C-terminal" evidence="8">
    <location>
        <begin position="175"/>
        <end position="287"/>
    </location>
</feature>
<dbReference type="Gene3D" id="3.40.50.10740">
    <property type="entry name" value="Class I glutamine amidotransferase-like"/>
    <property type="match status" value="1"/>
</dbReference>
<feature type="active site" description="Charge relay system" evidence="6">
    <location>
        <position position="207"/>
    </location>
</feature>
<dbReference type="Proteomes" id="UP000477750">
    <property type="component" value="Unassembled WGS sequence"/>
</dbReference>
<evidence type="ECO:0000259" key="7">
    <source>
        <dbReference type="Pfam" id="PF02016"/>
    </source>
</evidence>
<comment type="similarity">
    <text evidence="1">Belongs to the peptidase S66 family.</text>
</comment>
<evidence type="ECO:0000313" key="9">
    <source>
        <dbReference type="EMBL" id="MQM27616.1"/>
    </source>
</evidence>
<evidence type="ECO:0000256" key="3">
    <source>
        <dbReference type="ARBA" id="ARBA00022670"/>
    </source>
</evidence>
<proteinExistence type="inferred from homology"/>
<name>A0A6L5GDH9_9ACTN</name>
<dbReference type="Gene3D" id="3.50.30.60">
    <property type="entry name" value="LD-carboxypeptidase A C-terminal domain-like"/>
    <property type="match status" value="1"/>
</dbReference>
<dbReference type="SUPFAM" id="SSF141986">
    <property type="entry name" value="LD-carboxypeptidase A C-terminal domain-like"/>
    <property type="match status" value="1"/>
</dbReference>
<dbReference type="Pfam" id="PF02016">
    <property type="entry name" value="Peptidase_S66"/>
    <property type="match status" value="1"/>
</dbReference>
<dbReference type="GO" id="GO:0004180">
    <property type="term" value="F:carboxypeptidase activity"/>
    <property type="evidence" value="ECO:0007669"/>
    <property type="project" value="UniProtKB-KW"/>
</dbReference>
<dbReference type="GO" id="GO:0008236">
    <property type="term" value="F:serine-type peptidase activity"/>
    <property type="evidence" value="ECO:0007669"/>
    <property type="project" value="UniProtKB-KW"/>
</dbReference>
<keyword evidence="10" id="KW-1185">Reference proteome</keyword>
<evidence type="ECO:0000256" key="6">
    <source>
        <dbReference type="PIRSR" id="PIRSR028757-1"/>
    </source>
</evidence>
<comment type="caution">
    <text evidence="9">The sequence shown here is derived from an EMBL/GenBank/DDBJ whole genome shotgun (WGS) entry which is preliminary data.</text>
</comment>
<sequence>MHRPRRLVPGDRVAVVSPAGPSSAADLEAGLGVLRSWGLEPVLMPHAARTGAYLAGTDAERAEDFTAAWTDPSFAAVIAARGGYGAQRMLDRIDWVRLRGAEPKAFVGFSDVTALHEAIALNLGTATIHGPMPAWPAFVTDTAMREHLRLTLFEPERVLTLAPAGAKALAGGTATGVTVGGTLTLLAAGIGTAEHRVDLAGALLLLEDVGEAPYRLDRALTQLRRAGWFDGIAGVVLGSWTDCGPEAEVRGVFEDLLGGLGVPVAWNFGFGHCPQSLSVPLGLKATLDADAGTLRFALPALR</sequence>
<feature type="active site" description="Nucleophile" evidence="6">
    <location>
        <position position="110"/>
    </location>
</feature>
<dbReference type="EMBL" id="WIAO01000026">
    <property type="protein sequence ID" value="MQM27616.1"/>
    <property type="molecule type" value="Genomic_DNA"/>
</dbReference>
<reference evidence="9 10" key="1">
    <citation type="submission" date="2019-10" db="EMBL/GenBank/DDBJ databases">
        <title>Glycomyces albidus sp. nov., a novel actinomycete isolated from rhizosphere soil of wheat (Triticum aestivum L.).</title>
        <authorList>
            <person name="Qian L."/>
        </authorList>
    </citation>
    <scope>NUCLEOTIDE SEQUENCE [LARGE SCALE GENOMIC DNA]</scope>
    <source>
        <strain evidence="9 10">NEAU-7082</strain>
    </source>
</reference>
<evidence type="ECO:0000256" key="5">
    <source>
        <dbReference type="ARBA" id="ARBA00022825"/>
    </source>
</evidence>
<keyword evidence="3" id="KW-0645">Protease</keyword>
<dbReference type="PANTHER" id="PTHR30237">
    <property type="entry name" value="MURAMOYLTETRAPEPTIDE CARBOXYPEPTIDASE"/>
    <property type="match status" value="1"/>
</dbReference>
<dbReference type="PANTHER" id="PTHR30237:SF2">
    <property type="entry name" value="MUREIN TETRAPEPTIDE CARBOXYPEPTIDASE"/>
    <property type="match status" value="1"/>
</dbReference>
<dbReference type="InterPro" id="IPR003507">
    <property type="entry name" value="S66_fam"/>
</dbReference>
<dbReference type="InterPro" id="IPR040449">
    <property type="entry name" value="Peptidase_S66_N"/>
</dbReference>